<keyword evidence="2" id="KW-0378">Hydrolase</keyword>
<dbReference type="Pfam" id="PF10503">
    <property type="entry name" value="Esterase_PHB"/>
    <property type="match status" value="1"/>
</dbReference>
<keyword evidence="5" id="KW-1185">Reference proteome</keyword>
<dbReference type="InterPro" id="IPR010126">
    <property type="entry name" value="Esterase_phb"/>
</dbReference>
<dbReference type="AlphaFoldDB" id="A0AAD1HE66"/>
<name>A0AAD1HE66_9MYCO</name>
<gene>
    <name evidence="4" type="ORF">MMOR_47440</name>
</gene>
<dbReference type="InterPro" id="IPR029058">
    <property type="entry name" value="AB_hydrolase_fold"/>
</dbReference>
<feature type="signal peptide" evidence="3">
    <location>
        <begin position="1"/>
        <end position="27"/>
    </location>
</feature>
<evidence type="ECO:0000256" key="3">
    <source>
        <dbReference type="SAM" id="SignalP"/>
    </source>
</evidence>
<evidence type="ECO:0000313" key="4">
    <source>
        <dbReference type="EMBL" id="BBX03808.1"/>
    </source>
</evidence>
<dbReference type="EMBL" id="AP022560">
    <property type="protein sequence ID" value="BBX03808.1"/>
    <property type="molecule type" value="Genomic_DNA"/>
</dbReference>
<dbReference type="PANTHER" id="PTHR43037:SF1">
    <property type="entry name" value="BLL1128 PROTEIN"/>
    <property type="match status" value="1"/>
</dbReference>
<feature type="chain" id="PRO_5042179687" evidence="3">
    <location>
        <begin position="28"/>
        <end position="283"/>
    </location>
</feature>
<dbReference type="SUPFAM" id="SSF53474">
    <property type="entry name" value="alpha/beta-Hydrolases"/>
    <property type="match status" value="1"/>
</dbReference>
<evidence type="ECO:0000256" key="1">
    <source>
        <dbReference type="ARBA" id="ARBA00022729"/>
    </source>
</evidence>
<dbReference type="PANTHER" id="PTHR43037">
    <property type="entry name" value="UNNAMED PRODUCT-RELATED"/>
    <property type="match status" value="1"/>
</dbReference>
<evidence type="ECO:0000256" key="2">
    <source>
        <dbReference type="ARBA" id="ARBA00022801"/>
    </source>
</evidence>
<dbReference type="Gene3D" id="3.40.50.1820">
    <property type="entry name" value="alpha/beta hydrolase"/>
    <property type="match status" value="1"/>
</dbReference>
<dbReference type="InterPro" id="IPR050955">
    <property type="entry name" value="Plant_Biomass_Hydrol_Est"/>
</dbReference>
<evidence type="ECO:0000313" key="5">
    <source>
        <dbReference type="Proteomes" id="UP000466681"/>
    </source>
</evidence>
<dbReference type="Proteomes" id="UP000466681">
    <property type="component" value="Chromosome"/>
</dbReference>
<sequence>MRIFGRTTAIIALLLGFVAYSGASASAVPGGDFPDALTFGGLQRTYLVHVPPGLEQPNGLVLNLHGSGMTGGAQAAATNYNAVADAHGFVVAYPEGIDLSWADGRGASIPDRQGIDDVGFLVAVAQRLTHDFGINPGRVFATGISAGGFMANRLACDRADVFAAVASVAATLGSSLPCNPSQPVSVLMIHGTADPVVPFNGGAMVGRGGASDILSALEMAQRWRDIEGCPAPVEDSPMPSVIRFTAAGCADGTEVSLVQIDGGGHTWLDASNASAQFFATHGR</sequence>
<proteinExistence type="predicted"/>
<protein>
    <submittedName>
        <fullName evidence="4">Esterase</fullName>
    </submittedName>
</protein>
<dbReference type="KEGG" id="mmor:MMOR_47440"/>
<accession>A0AAD1HE66</accession>
<reference evidence="4 5" key="1">
    <citation type="journal article" date="2019" name="Emerg. Microbes Infect.">
        <title>Comprehensive subspecies identification of 175 nontuberculous mycobacteria species based on 7547 genomic profiles.</title>
        <authorList>
            <person name="Matsumoto Y."/>
            <person name="Kinjo T."/>
            <person name="Motooka D."/>
            <person name="Nabeya D."/>
            <person name="Jung N."/>
            <person name="Uechi K."/>
            <person name="Horii T."/>
            <person name="Iida T."/>
            <person name="Fujita J."/>
            <person name="Nakamura S."/>
        </authorList>
    </citation>
    <scope>NUCLEOTIDE SEQUENCE [LARGE SCALE GENOMIC DNA]</scope>
    <source>
        <strain evidence="4 5">JCM 6375</strain>
    </source>
</reference>
<dbReference type="GO" id="GO:0016787">
    <property type="term" value="F:hydrolase activity"/>
    <property type="evidence" value="ECO:0007669"/>
    <property type="project" value="UniProtKB-KW"/>
</dbReference>
<dbReference type="GO" id="GO:0005576">
    <property type="term" value="C:extracellular region"/>
    <property type="evidence" value="ECO:0007669"/>
    <property type="project" value="InterPro"/>
</dbReference>
<organism evidence="4 5">
    <name type="scientific">Mycolicibacterium moriokaense</name>
    <dbReference type="NCBI Taxonomy" id="39691"/>
    <lineage>
        <taxon>Bacteria</taxon>
        <taxon>Bacillati</taxon>
        <taxon>Actinomycetota</taxon>
        <taxon>Actinomycetes</taxon>
        <taxon>Mycobacteriales</taxon>
        <taxon>Mycobacteriaceae</taxon>
        <taxon>Mycolicibacterium</taxon>
    </lineage>
</organism>
<keyword evidence="1 3" id="KW-0732">Signal</keyword>